<dbReference type="InterPro" id="IPR001279">
    <property type="entry name" value="Metallo-B-lactamas"/>
</dbReference>
<keyword evidence="3" id="KW-1185">Reference proteome</keyword>
<reference evidence="2 3" key="1">
    <citation type="submission" date="2020-08" db="EMBL/GenBank/DDBJ databases">
        <authorList>
            <person name="Liu C."/>
            <person name="Sun Q."/>
        </authorList>
    </citation>
    <scope>NUCLEOTIDE SEQUENCE [LARGE SCALE GENOMIC DNA]</scope>
    <source>
        <strain evidence="2 3">NSJ-29</strain>
    </source>
</reference>
<dbReference type="SMART" id="SM00849">
    <property type="entry name" value="Lactamase_B"/>
    <property type="match status" value="1"/>
</dbReference>
<dbReference type="PANTHER" id="PTHR43546">
    <property type="entry name" value="UPF0173 METAL-DEPENDENT HYDROLASE MJ1163-RELATED"/>
    <property type="match status" value="1"/>
</dbReference>
<dbReference type="InterPro" id="IPR036866">
    <property type="entry name" value="RibonucZ/Hydroxyglut_hydro"/>
</dbReference>
<keyword evidence="2" id="KW-0378">Hydrolase</keyword>
<dbReference type="SUPFAM" id="SSF56281">
    <property type="entry name" value="Metallo-hydrolase/oxidoreductase"/>
    <property type="match status" value="1"/>
</dbReference>
<evidence type="ECO:0000313" key="3">
    <source>
        <dbReference type="Proteomes" id="UP000515860"/>
    </source>
</evidence>
<proteinExistence type="predicted"/>
<sequence length="258" mass="28785">MNFAHEFTFHETKKGSVSIAWMGQAGFLLKNSSQQVLALDVYLSDLAEKQDGNKRLMPALCRPEEIKTDVVLATHHHADHLDLDSLPVWLSGGARLYCCRESERICREAGLAKDQITAMTAGDRVTDSGYSIEAVFADHGDTAPEALGFLIETEGVKIYFTGDTGYQQTRMQYAARQQVDVLLLPINGEYGNMNERDAAMLASQVRAELTVPCHFWMFARHQGSPWDFTIAMKEAAPGCSYYVMAQGEIIDVRPKDNR</sequence>
<dbReference type="Pfam" id="PF13483">
    <property type="entry name" value="Lactamase_B_3"/>
    <property type="match status" value="1"/>
</dbReference>
<dbReference type="KEGG" id="whj:H9Q79_14815"/>
<dbReference type="RefSeq" id="WP_249328635.1">
    <property type="nucleotide sequence ID" value="NZ_CP060635.1"/>
</dbReference>
<dbReference type="Proteomes" id="UP000515860">
    <property type="component" value="Chromosome"/>
</dbReference>
<evidence type="ECO:0000259" key="1">
    <source>
        <dbReference type="SMART" id="SM00849"/>
    </source>
</evidence>
<evidence type="ECO:0000313" key="2">
    <source>
        <dbReference type="EMBL" id="QNM08143.1"/>
    </source>
</evidence>
<dbReference type="AlphaFoldDB" id="A0A7G9GBG1"/>
<protein>
    <submittedName>
        <fullName evidence="2">MBL fold metallo-hydrolase</fullName>
    </submittedName>
</protein>
<dbReference type="Gene3D" id="3.60.15.10">
    <property type="entry name" value="Ribonuclease Z/Hydroxyacylglutathione hydrolase-like"/>
    <property type="match status" value="1"/>
</dbReference>
<dbReference type="EMBL" id="CP060635">
    <property type="protein sequence ID" value="QNM08143.1"/>
    <property type="molecule type" value="Genomic_DNA"/>
</dbReference>
<dbReference type="GO" id="GO:0016787">
    <property type="term" value="F:hydrolase activity"/>
    <property type="evidence" value="ECO:0007669"/>
    <property type="project" value="UniProtKB-KW"/>
</dbReference>
<name>A0A7G9GBG1_9FIRM</name>
<feature type="domain" description="Metallo-beta-lactamase" evidence="1">
    <location>
        <begin position="23"/>
        <end position="214"/>
    </location>
</feature>
<dbReference type="PANTHER" id="PTHR43546:SF3">
    <property type="entry name" value="UPF0173 METAL-DEPENDENT HYDROLASE MJ1163"/>
    <property type="match status" value="1"/>
</dbReference>
<accession>A0A7G9GBG1</accession>
<organism evidence="2 3">
    <name type="scientific">Wansuia hejianensis</name>
    <dbReference type="NCBI Taxonomy" id="2763667"/>
    <lineage>
        <taxon>Bacteria</taxon>
        <taxon>Bacillati</taxon>
        <taxon>Bacillota</taxon>
        <taxon>Clostridia</taxon>
        <taxon>Lachnospirales</taxon>
        <taxon>Lachnospiraceae</taxon>
        <taxon>Wansuia</taxon>
    </lineage>
</organism>
<dbReference type="InterPro" id="IPR050114">
    <property type="entry name" value="UPF0173_UPF0282_UlaG_hydrolase"/>
</dbReference>
<gene>
    <name evidence="2" type="ORF">H9Q79_14815</name>
</gene>